<keyword evidence="2" id="KW-0479">Metal-binding</keyword>
<accession>A0AAI8YI30</accession>
<protein>
    <submittedName>
        <fullName evidence="8">Uu.00g129300.m01.CDS01</fullName>
    </submittedName>
</protein>
<dbReference type="Pfam" id="PF04082">
    <property type="entry name" value="Fungal_trans"/>
    <property type="match status" value="1"/>
</dbReference>
<dbReference type="GO" id="GO:0008270">
    <property type="term" value="F:zinc ion binding"/>
    <property type="evidence" value="ECO:0007669"/>
    <property type="project" value="InterPro"/>
</dbReference>
<dbReference type="PANTHER" id="PTHR47338">
    <property type="entry name" value="ZN(II)2CYS6 TRANSCRIPTION FACTOR (EUROFUNG)-RELATED"/>
    <property type="match status" value="1"/>
</dbReference>
<proteinExistence type="predicted"/>
<dbReference type="CDD" id="cd12148">
    <property type="entry name" value="fungal_TF_MHR"/>
    <property type="match status" value="1"/>
</dbReference>
<dbReference type="InterPro" id="IPR050815">
    <property type="entry name" value="TF_fung"/>
</dbReference>
<dbReference type="GO" id="GO:0006351">
    <property type="term" value="P:DNA-templated transcription"/>
    <property type="evidence" value="ECO:0007669"/>
    <property type="project" value="InterPro"/>
</dbReference>
<dbReference type="GO" id="GO:0000981">
    <property type="term" value="F:DNA-binding transcription factor activity, RNA polymerase II-specific"/>
    <property type="evidence" value="ECO:0007669"/>
    <property type="project" value="InterPro"/>
</dbReference>
<dbReference type="SMART" id="SM00906">
    <property type="entry name" value="Fungal_trans"/>
    <property type="match status" value="1"/>
</dbReference>
<keyword evidence="4" id="KW-0804">Transcription</keyword>
<keyword evidence="3" id="KW-0805">Transcription regulation</keyword>
<organism evidence="8 9">
    <name type="scientific">Anthostomella pinea</name>
    <dbReference type="NCBI Taxonomy" id="933095"/>
    <lineage>
        <taxon>Eukaryota</taxon>
        <taxon>Fungi</taxon>
        <taxon>Dikarya</taxon>
        <taxon>Ascomycota</taxon>
        <taxon>Pezizomycotina</taxon>
        <taxon>Sordariomycetes</taxon>
        <taxon>Xylariomycetidae</taxon>
        <taxon>Xylariales</taxon>
        <taxon>Xylariaceae</taxon>
        <taxon>Anthostomella</taxon>
    </lineage>
</organism>
<comment type="caution">
    <text evidence="8">The sequence shown here is derived from an EMBL/GenBank/DDBJ whole genome shotgun (WGS) entry which is preliminary data.</text>
</comment>
<dbReference type="InterPro" id="IPR007219">
    <property type="entry name" value="XnlR_reg_dom"/>
</dbReference>
<dbReference type="GO" id="GO:0003677">
    <property type="term" value="F:DNA binding"/>
    <property type="evidence" value="ECO:0007669"/>
    <property type="project" value="InterPro"/>
</dbReference>
<evidence type="ECO:0000256" key="4">
    <source>
        <dbReference type="ARBA" id="ARBA00023163"/>
    </source>
</evidence>
<gene>
    <name evidence="8" type="ORF">KHLLAP_LOCUS6004</name>
</gene>
<sequence>MSFIYSMNFGTENSPNKGQSNDSADFTRPPTAQGDNAGADNERPAEPASTKRLSVSKSDMSQLLVHLNDRLEQAEARLAFGSPTLNTQQNHAAWPELGLLTSPSSATVASGSGFGHHGHEQVQLLPSGTNLPITSGNTILLESHGPKIECGEASSEMRMDSTSTDIPSDYLVDPSATGSWDMDTTLQEYSFNSYSEAESDTTLVIPSAVLSKLHSSFFDVFHPVTPIIDRSRFQAKLACEPVPIQTQALSLAMGTLGALATPELDFALDACYLQARNLLNQCEMQESDAPLADINTLQACILLSLYEFRQNLSRAWITLGRAMRLGQIMCLDRTHATRNSAHPGPFTPLPPVSDPGELEERRRAFWQLYILDGFASMRTNSTPTFDGREVSLPLPCPGNLATISEPHEMPPLGQVFDLSRDVKVSFFAGTAIMVAMYRRCFDHIYTWAHVPSYPFWDTHYGIDSLIAHSRENLLEQYCELDGNSTDRPLCIILRMNMAAVEINLHETAIAKVNNEHLPSSLATEAMTKCESGARDIEDAVRAGQRLRGRDLATFQHASPLFTWPMTKAMQAYLWVLHHRKDNINTCINGLRTLAASARELIDSDQLVPELLEQIDARLAEADRSKKRRYAPGLSSF</sequence>
<evidence type="ECO:0000259" key="7">
    <source>
        <dbReference type="SMART" id="SM00906"/>
    </source>
</evidence>
<name>A0AAI8YI30_9PEZI</name>
<dbReference type="PANTHER" id="PTHR47338:SF10">
    <property type="entry name" value="TRANSCRIPTION FACTOR DOMAIN-CONTAINING PROTEIN-RELATED"/>
    <property type="match status" value="1"/>
</dbReference>
<evidence type="ECO:0000256" key="3">
    <source>
        <dbReference type="ARBA" id="ARBA00023015"/>
    </source>
</evidence>
<comment type="subcellular location">
    <subcellularLocation>
        <location evidence="1">Nucleus</location>
    </subcellularLocation>
</comment>
<feature type="domain" description="Xylanolytic transcriptional activator regulatory" evidence="7">
    <location>
        <begin position="315"/>
        <end position="401"/>
    </location>
</feature>
<dbReference type="GO" id="GO:0005634">
    <property type="term" value="C:nucleus"/>
    <property type="evidence" value="ECO:0007669"/>
    <property type="project" value="UniProtKB-SubCell"/>
</dbReference>
<evidence type="ECO:0000313" key="9">
    <source>
        <dbReference type="Proteomes" id="UP001295740"/>
    </source>
</evidence>
<evidence type="ECO:0000256" key="2">
    <source>
        <dbReference type="ARBA" id="ARBA00022723"/>
    </source>
</evidence>
<dbReference type="Proteomes" id="UP001295740">
    <property type="component" value="Unassembled WGS sequence"/>
</dbReference>
<keyword evidence="9" id="KW-1185">Reference proteome</keyword>
<keyword evidence="5" id="KW-0539">Nucleus</keyword>
<feature type="region of interest" description="Disordered" evidence="6">
    <location>
        <begin position="1"/>
        <end position="57"/>
    </location>
</feature>
<evidence type="ECO:0000256" key="1">
    <source>
        <dbReference type="ARBA" id="ARBA00004123"/>
    </source>
</evidence>
<evidence type="ECO:0000256" key="6">
    <source>
        <dbReference type="SAM" id="MobiDB-lite"/>
    </source>
</evidence>
<evidence type="ECO:0000313" key="8">
    <source>
        <dbReference type="EMBL" id="CAJ2505536.1"/>
    </source>
</evidence>
<dbReference type="EMBL" id="CAUWAG010000007">
    <property type="protein sequence ID" value="CAJ2505536.1"/>
    <property type="molecule type" value="Genomic_DNA"/>
</dbReference>
<reference evidence="8" key="1">
    <citation type="submission" date="2023-10" db="EMBL/GenBank/DDBJ databases">
        <authorList>
            <person name="Hackl T."/>
        </authorList>
    </citation>
    <scope>NUCLEOTIDE SEQUENCE</scope>
</reference>
<dbReference type="AlphaFoldDB" id="A0AAI8YI30"/>
<evidence type="ECO:0000256" key="5">
    <source>
        <dbReference type="ARBA" id="ARBA00023242"/>
    </source>
</evidence>
<feature type="compositionally biased region" description="Polar residues" evidence="6">
    <location>
        <begin position="8"/>
        <end position="24"/>
    </location>
</feature>